<gene>
    <name evidence="3" type="primary">LOC106776768</name>
</gene>
<evidence type="ECO:0000313" key="2">
    <source>
        <dbReference type="Proteomes" id="UP000087766"/>
    </source>
</evidence>
<protein>
    <submittedName>
        <fullName evidence="3">Uncharacterized protein LOC106776768</fullName>
    </submittedName>
</protein>
<dbReference type="RefSeq" id="XP_022631552.1">
    <property type="nucleotide sequence ID" value="XM_022775831.1"/>
</dbReference>
<reference evidence="3" key="2">
    <citation type="submission" date="2025-08" db="UniProtKB">
        <authorList>
            <consortium name="RefSeq"/>
        </authorList>
    </citation>
    <scope>IDENTIFICATION</scope>
    <source>
        <tissue evidence="3">Leaf</tissue>
    </source>
</reference>
<accession>A0A3Q0EMV0</accession>
<dbReference type="Pfam" id="PF24924">
    <property type="entry name" value="DUF7745"/>
    <property type="match status" value="1"/>
</dbReference>
<dbReference type="GeneID" id="106776768"/>
<keyword evidence="2" id="KW-1185">Reference proteome</keyword>
<organism evidence="2 3">
    <name type="scientific">Vigna radiata var. radiata</name>
    <name type="common">Mung bean</name>
    <name type="synonym">Phaseolus aureus</name>
    <dbReference type="NCBI Taxonomy" id="3916"/>
    <lineage>
        <taxon>Eukaryota</taxon>
        <taxon>Viridiplantae</taxon>
        <taxon>Streptophyta</taxon>
        <taxon>Embryophyta</taxon>
        <taxon>Tracheophyta</taxon>
        <taxon>Spermatophyta</taxon>
        <taxon>Magnoliopsida</taxon>
        <taxon>eudicotyledons</taxon>
        <taxon>Gunneridae</taxon>
        <taxon>Pentapetalae</taxon>
        <taxon>rosids</taxon>
        <taxon>fabids</taxon>
        <taxon>Fabales</taxon>
        <taxon>Fabaceae</taxon>
        <taxon>Papilionoideae</taxon>
        <taxon>50 kb inversion clade</taxon>
        <taxon>NPAAA clade</taxon>
        <taxon>indigoferoid/millettioid clade</taxon>
        <taxon>Phaseoleae</taxon>
        <taxon>Vigna</taxon>
    </lineage>
</organism>
<evidence type="ECO:0000313" key="3">
    <source>
        <dbReference type="RefSeq" id="XP_022631552.1"/>
    </source>
</evidence>
<name>A0A3Q0EMV0_VIGRR</name>
<evidence type="ECO:0000259" key="1">
    <source>
        <dbReference type="Pfam" id="PF24924"/>
    </source>
</evidence>
<dbReference type="InterPro" id="IPR056647">
    <property type="entry name" value="DUF7745"/>
</dbReference>
<dbReference type="Proteomes" id="UP000087766">
    <property type="component" value="Chromosome 11"/>
</dbReference>
<proteinExistence type="predicted"/>
<reference evidence="2" key="1">
    <citation type="journal article" date="2014" name="Nat. Commun.">
        <title>Genome sequence of mungbean and insights into evolution within Vigna species.</title>
        <authorList>
            <person name="Kang Y.J."/>
            <person name="Kim S.K."/>
            <person name="Kim M.Y."/>
            <person name="Lestari P."/>
            <person name="Kim K.H."/>
            <person name="Ha B.K."/>
            <person name="Jun T.H."/>
            <person name="Hwang W.J."/>
            <person name="Lee T."/>
            <person name="Lee J."/>
            <person name="Shim S."/>
            <person name="Yoon M.Y."/>
            <person name="Jang Y.E."/>
            <person name="Han K.S."/>
            <person name="Taeprayoon P."/>
            <person name="Yoon N."/>
            <person name="Somta P."/>
            <person name="Tanya P."/>
            <person name="Kim K.S."/>
            <person name="Gwag J.G."/>
            <person name="Moon J.K."/>
            <person name="Lee Y.H."/>
            <person name="Park B.S."/>
            <person name="Bombarely A."/>
            <person name="Doyle J.J."/>
            <person name="Jackson S.A."/>
            <person name="Schafleitner R."/>
            <person name="Srinives P."/>
            <person name="Varshney R.K."/>
            <person name="Lee S.H."/>
        </authorList>
    </citation>
    <scope>NUCLEOTIDE SEQUENCE [LARGE SCALE GENOMIC DNA]</scope>
    <source>
        <strain evidence="2">cv. VC1973A</strain>
    </source>
</reference>
<feature type="domain" description="DUF7745" evidence="1">
    <location>
        <begin position="34"/>
        <end position="324"/>
    </location>
</feature>
<dbReference type="PANTHER" id="PTHR48154">
    <property type="entry name" value="PROTEIN, PUTATIVE-RELATED"/>
    <property type="match status" value="1"/>
</dbReference>
<dbReference type="KEGG" id="vra:106776768"/>
<dbReference type="PANTHER" id="PTHR48154:SF1">
    <property type="entry name" value="PROTEIN, PUTATIVE-RELATED"/>
    <property type="match status" value="1"/>
</dbReference>
<sequence>MEINMRFEVEEGSSSDTLKESIAIEAEEVNMGSLRELVKKMNIVQKDAFRKEYGNLLGLLEVEVQTSAITALVQYYDPPLRCFTFRDFQLVPTVEEFEQILGIPLEGKSPYNYLGHYIPVLQLARIMKVHPMQLESEFTVKGKARGLPQKYLEKYLHRLAEEEKWETFMDVLALILYGVMLFPNIESFVDNAAMNAFVGYKERSENPVTTVLAEVYGTLNQCYELKGGKMSCCLPVLYVWFVSRVNENTLNATCPVDALLQCKPNIKGANEWAQLCASLNVDQIKWNVLWQQKSQIIYYCGRYPNVPLMGIRCCINYNPVLAQR</sequence>
<dbReference type="OrthoDB" id="1430314at2759"/>
<dbReference type="AlphaFoldDB" id="A0A3Q0EMV0"/>